<feature type="chain" id="PRO_5047235749" description="Beta-xylanase" evidence="11">
    <location>
        <begin position="33"/>
        <end position="453"/>
    </location>
</feature>
<comment type="similarity">
    <text evidence="2 10">Belongs to the glycosyl hydrolase 10 (cellulase F) family.</text>
</comment>
<dbReference type="InterPro" id="IPR001000">
    <property type="entry name" value="GH10_dom"/>
</dbReference>
<evidence type="ECO:0000256" key="3">
    <source>
        <dbReference type="ARBA" id="ARBA00022651"/>
    </source>
</evidence>
<evidence type="ECO:0000259" key="12">
    <source>
        <dbReference type="PROSITE" id="PS51173"/>
    </source>
</evidence>
<keyword evidence="4 11" id="KW-0732">Signal</keyword>
<dbReference type="PRINTS" id="PR00134">
    <property type="entry name" value="GLHYDRLASE10"/>
</dbReference>
<comment type="catalytic activity">
    <reaction evidence="1 10">
        <text>Endohydrolysis of (1-&gt;4)-beta-D-xylosidic linkages in xylans.</text>
        <dbReference type="EC" id="3.2.1.8"/>
    </reaction>
</comment>
<dbReference type="SUPFAM" id="SSF51445">
    <property type="entry name" value="(Trans)glycosidases"/>
    <property type="match status" value="1"/>
</dbReference>
<dbReference type="Proteomes" id="UP001622557">
    <property type="component" value="Chromosome"/>
</dbReference>
<evidence type="ECO:0000256" key="2">
    <source>
        <dbReference type="ARBA" id="ARBA00007495"/>
    </source>
</evidence>
<evidence type="ECO:0000256" key="11">
    <source>
        <dbReference type="SAM" id="SignalP"/>
    </source>
</evidence>
<name>A0ABZ1L2H8_STRAH</name>
<evidence type="ECO:0000313" key="15">
    <source>
        <dbReference type="Proteomes" id="UP001622557"/>
    </source>
</evidence>
<dbReference type="SMART" id="SM00637">
    <property type="entry name" value="CBD_II"/>
    <property type="match status" value="1"/>
</dbReference>
<feature type="signal peptide" evidence="11">
    <location>
        <begin position="1"/>
        <end position="32"/>
    </location>
</feature>
<evidence type="ECO:0000256" key="10">
    <source>
        <dbReference type="RuleBase" id="RU361174"/>
    </source>
</evidence>
<dbReference type="Pfam" id="PF00331">
    <property type="entry name" value="Glyco_hydro_10"/>
    <property type="match status" value="1"/>
</dbReference>
<dbReference type="RefSeq" id="WP_405453810.1">
    <property type="nucleotide sequence ID" value="NZ_CP108164.1"/>
</dbReference>
<sequence>MPRSLPRRTAGAVTTALLAATMVTALSHSATAAEDTLGSAAAAKGRYFGTAVAANHLGESAYAGTLDREFNAVTPENEMKWDATEPTRNTFTFGAADQIAAHAQSQGMKLRGHTLVWHSQLPSWVSGLGASDLRTAMNNHITQVMQHYKGKIYAWDVVNEAFQDGTSGARRSSPFQDKLGNGFIEEAFRTARAADPDAKLCYNDYNTDGVNAKSNAVYAMVKDFKARGVPIDCVGFQSHFNSASPVPSDYQANLQRFADLGVDVQITELDIEGSGTAQAGNYANVVKACLAVTRCTGITVWGITDKYSWRSSGTPLLFDSNYAAKPAYTAVLTTLGGTGSGDGGGGDGGGNPGAACTVDYARTSDWNDGYNGQVTVTAGTAPITGWTVTLTFPSGQKVSSLWNGSPTWNGDVATVRSTAYNGSLAAGASTSFGFTVMKNGNSAAPTLGTCTAS</sequence>
<accession>A0ABZ1L2H8</accession>
<protein>
    <recommendedName>
        <fullName evidence="10">Beta-xylanase</fullName>
        <ecNumber evidence="10">3.2.1.8</ecNumber>
    </recommendedName>
</protein>
<keyword evidence="6 10" id="KW-0119">Carbohydrate metabolism</keyword>
<dbReference type="SUPFAM" id="SSF49384">
    <property type="entry name" value="Carbohydrate-binding domain"/>
    <property type="match status" value="1"/>
</dbReference>
<evidence type="ECO:0000256" key="7">
    <source>
        <dbReference type="ARBA" id="ARBA00023295"/>
    </source>
</evidence>
<evidence type="ECO:0000256" key="9">
    <source>
        <dbReference type="PROSITE-ProRule" id="PRU10061"/>
    </source>
</evidence>
<feature type="domain" description="GH10" evidence="13">
    <location>
        <begin position="31"/>
        <end position="334"/>
    </location>
</feature>
<dbReference type="SMART" id="SM00633">
    <property type="entry name" value="Glyco_10"/>
    <property type="match status" value="1"/>
</dbReference>
<evidence type="ECO:0000313" key="14">
    <source>
        <dbReference type="EMBL" id="WTQ85348.1"/>
    </source>
</evidence>
<proteinExistence type="inferred from homology"/>
<dbReference type="EC" id="3.2.1.8" evidence="10"/>
<keyword evidence="8 10" id="KW-0624">Polysaccharide degradation</keyword>
<dbReference type="Gene3D" id="3.20.20.80">
    <property type="entry name" value="Glycosidases"/>
    <property type="match status" value="1"/>
</dbReference>
<dbReference type="InterPro" id="IPR008965">
    <property type="entry name" value="CBM2/CBM3_carb-bd_dom_sf"/>
</dbReference>
<evidence type="ECO:0000256" key="1">
    <source>
        <dbReference type="ARBA" id="ARBA00000681"/>
    </source>
</evidence>
<dbReference type="InterPro" id="IPR017853">
    <property type="entry name" value="GH"/>
</dbReference>
<feature type="active site" description="Nucleophile" evidence="9">
    <location>
        <position position="268"/>
    </location>
</feature>
<dbReference type="Gene3D" id="2.60.40.290">
    <property type="match status" value="1"/>
</dbReference>
<keyword evidence="5 10" id="KW-0378">Hydrolase</keyword>
<dbReference type="PROSITE" id="PS00591">
    <property type="entry name" value="GH10_1"/>
    <property type="match status" value="1"/>
</dbReference>
<dbReference type="PROSITE" id="PS51760">
    <property type="entry name" value="GH10_2"/>
    <property type="match status" value="1"/>
</dbReference>
<dbReference type="GeneID" id="97285932"/>
<evidence type="ECO:0000259" key="13">
    <source>
        <dbReference type="PROSITE" id="PS51760"/>
    </source>
</evidence>
<keyword evidence="7 10" id="KW-0326">Glycosidase</keyword>
<keyword evidence="3" id="KW-0858">Xylan degradation</keyword>
<evidence type="ECO:0000256" key="5">
    <source>
        <dbReference type="ARBA" id="ARBA00022801"/>
    </source>
</evidence>
<dbReference type="InterPro" id="IPR012291">
    <property type="entry name" value="CBM2_carb-bd_dom_sf"/>
</dbReference>
<dbReference type="PANTHER" id="PTHR31490">
    <property type="entry name" value="GLYCOSYL HYDROLASE"/>
    <property type="match status" value="1"/>
</dbReference>
<organism evidence="14 15">
    <name type="scientific">Streptomyces achromogenes</name>
    <dbReference type="NCBI Taxonomy" id="67255"/>
    <lineage>
        <taxon>Bacteria</taxon>
        <taxon>Bacillati</taxon>
        <taxon>Actinomycetota</taxon>
        <taxon>Actinomycetes</taxon>
        <taxon>Kitasatosporales</taxon>
        <taxon>Streptomycetaceae</taxon>
        <taxon>Streptomyces</taxon>
    </lineage>
</organism>
<evidence type="ECO:0000256" key="4">
    <source>
        <dbReference type="ARBA" id="ARBA00022729"/>
    </source>
</evidence>
<dbReference type="InterPro" id="IPR031158">
    <property type="entry name" value="GH10_AS"/>
</dbReference>
<dbReference type="PANTHER" id="PTHR31490:SF88">
    <property type="entry name" value="BETA-XYLANASE"/>
    <property type="match status" value="1"/>
</dbReference>
<gene>
    <name evidence="14" type="ORF">OG350_35850</name>
</gene>
<dbReference type="Pfam" id="PF00553">
    <property type="entry name" value="CBM_2"/>
    <property type="match status" value="1"/>
</dbReference>
<dbReference type="PROSITE" id="PS51173">
    <property type="entry name" value="CBM2"/>
    <property type="match status" value="1"/>
</dbReference>
<evidence type="ECO:0000256" key="8">
    <source>
        <dbReference type="ARBA" id="ARBA00023326"/>
    </source>
</evidence>
<reference evidence="14 15" key="1">
    <citation type="submission" date="2022-10" db="EMBL/GenBank/DDBJ databases">
        <title>The complete genomes of actinobacterial strains from the NBC collection.</title>
        <authorList>
            <person name="Joergensen T.S."/>
            <person name="Alvarez Arevalo M."/>
            <person name="Sterndorff E.B."/>
            <person name="Faurdal D."/>
            <person name="Vuksanovic O."/>
            <person name="Mourched A.-S."/>
            <person name="Charusanti P."/>
            <person name="Shaw S."/>
            <person name="Blin K."/>
            <person name="Weber T."/>
        </authorList>
    </citation>
    <scope>NUCLEOTIDE SEQUENCE [LARGE SCALE GENOMIC DNA]</scope>
    <source>
        <strain evidence="14 15">NBC_00156</strain>
    </source>
</reference>
<dbReference type="InterPro" id="IPR044846">
    <property type="entry name" value="GH10"/>
</dbReference>
<dbReference type="InterPro" id="IPR001919">
    <property type="entry name" value="CBD2"/>
</dbReference>
<dbReference type="EMBL" id="CP108164">
    <property type="protein sequence ID" value="WTQ85348.1"/>
    <property type="molecule type" value="Genomic_DNA"/>
</dbReference>
<feature type="domain" description="CBM2" evidence="12">
    <location>
        <begin position="349"/>
        <end position="453"/>
    </location>
</feature>
<evidence type="ECO:0000256" key="6">
    <source>
        <dbReference type="ARBA" id="ARBA00023277"/>
    </source>
</evidence>
<keyword evidence="15" id="KW-1185">Reference proteome</keyword>